<organism evidence="1 2">
    <name type="scientific">Triparma columacea</name>
    <dbReference type="NCBI Taxonomy" id="722753"/>
    <lineage>
        <taxon>Eukaryota</taxon>
        <taxon>Sar</taxon>
        <taxon>Stramenopiles</taxon>
        <taxon>Ochrophyta</taxon>
        <taxon>Bolidophyceae</taxon>
        <taxon>Parmales</taxon>
        <taxon>Triparmaceae</taxon>
        <taxon>Triparma</taxon>
    </lineage>
</organism>
<accession>A0A9W7LCR1</accession>
<reference evidence="2" key="1">
    <citation type="journal article" date="2023" name="Commun. Biol.">
        <title>Genome analysis of Parmales, the sister group of diatoms, reveals the evolutionary specialization of diatoms from phago-mixotrophs to photoautotrophs.</title>
        <authorList>
            <person name="Ban H."/>
            <person name="Sato S."/>
            <person name="Yoshikawa S."/>
            <person name="Yamada K."/>
            <person name="Nakamura Y."/>
            <person name="Ichinomiya M."/>
            <person name="Sato N."/>
            <person name="Blanc-Mathieu R."/>
            <person name="Endo H."/>
            <person name="Kuwata A."/>
            <person name="Ogata H."/>
        </authorList>
    </citation>
    <scope>NUCLEOTIDE SEQUENCE [LARGE SCALE GENOMIC DNA]</scope>
</reference>
<sequence length="215" mass="23532">MSTTVAFVLAPPSISAETAETMKLVSDQEFSLNVPTSFYVLKRKDKGDLPDKNGNGRRGATVFTAGQMKRASVIAVERFPMKTLLEEAGIASSGDLSNFPSISIDAAKMAELLNTRREKERGASANARSIVQPSSASFISDTELRFRLRADIDVQKPELLMEQEGVSELIRYTDAKALLTKSGEMYVIYASALAQYYDTSDGPLLRDSVDSFQVN</sequence>
<comment type="caution">
    <text evidence="1">The sequence shown here is derived from an EMBL/GenBank/DDBJ whole genome shotgun (WGS) entry which is preliminary data.</text>
</comment>
<dbReference type="OrthoDB" id="40329at2759"/>
<dbReference type="Proteomes" id="UP001165065">
    <property type="component" value="Unassembled WGS sequence"/>
</dbReference>
<keyword evidence="2" id="KW-1185">Reference proteome</keyword>
<gene>
    <name evidence="1" type="ORF">TrCOL_g13466</name>
</gene>
<proteinExistence type="predicted"/>
<evidence type="ECO:0000313" key="1">
    <source>
        <dbReference type="EMBL" id="GMI45744.1"/>
    </source>
</evidence>
<evidence type="ECO:0000313" key="2">
    <source>
        <dbReference type="Proteomes" id="UP001165065"/>
    </source>
</evidence>
<dbReference type="EMBL" id="BRYA01000263">
    <property type="protein sequence ID" value="GMI45744.1"/>
    <property type="molecule type" value="Genomic_DNA"/>
</dbReference>
<protein>
    <submittedName>
        <fullName evidence="1">Uncharacterized protein</fullName>
    </submittedName>
</protein>
<name>A0A9W7LCR1_9STRA</name>
<dbReference type="AlphaFoldDB" id="A0A9W7LCR1"/>